<reference evidence="1 2" key="1">
    <citation type="journal article" date="2018" name="Science">
        <title>The opium poppy genome and morphinan production.</title>
        <authorList>
            <person name="Guo L."/>
            <person name="Winzer T."/>
            <person name="Yang X."/>
            <person name="Li Y."/>
            <person name="Ning Z."/>
            <person name="He Z."/>
            <person name="Teodor R."/>
            <person name="Lu Y."/>
            <person name="Bowser T.A."/>
            <person name="Graham I.A."/>
            <person name="Ye K."/>
        </authorList>
    </citation>
    <scope>NUCLEOTIDE SEQUENCE [LARGE SCALE GENOMIC DNA]</scope>
    <source>
        <strain evidence="2">cv. HN1</strain>
        <tissue evidence="1">Leaves</tissue>
    </source>
</reference>
<proteinExistence type="predicted"/>
<gene>
    <name evidence="1" type="ORF">C5167_050418</name>
</gene>
<dbReference type="EMBL" id="CM010722">
    <property type="protein sequence ID" value="RZC74939.1"/>
    <property type="molecule type" value="Genomic_DNA"/>
</dbReference>
<dbReference type="AlphaFoldDB" id="A0A4Y7KSK6"/>
<organism evidence="1 2">
    <name type="scientific">Papaver somniferum</name>
    <name type="common">Opium poppy</name>
    <dbReference type="NCBI Taxonomy" id="3469"/>
    <lineage>
        <taxon>Eukaryota</taxon>
        <taxon>Viridiplantae</taxon>
        <taxon>Streptophyta</taxon>
        <taxon>Embryophyta</taxon>
        <taxon>Tracheophyta</taxon>
        <taxon>Spermatophyta</taxon>
        <taxon>Magnoliopsida</taxon>
        <taxon>Ranunculales</taxon>
        <taxon>Papaveraceae</taxon>
        <taxon>Papaveroideae</taxon>
        <taxon>Papaver</taxon>
    </lineage>
</organism>
<sequence>MRFCGDGFHSREMCFLRHVILEGCLKIGQVQRLLGFKVQVVQGTIGIDVYLRPLIEELKELWAERIDTYDSLRKKSFVNHVIEVTLKDIEFQATLKDIC</sequence>
<dbReference type="Proteomes" id="UP000316621">
    <property type="component" value="Chromosome 8"/>
</dbReference>
<keyword evidence="2" id="KW-1185">Reference proteome</keyword>
<dbReference type="Pfam" id="PF02992">
    <property type="entry name" value="Transposase_21"/>
    <property type="match status" value="1"/>
</dbReference>
<dbReference type="Gramene" id="RZC74939">
    <property type="protein sequence ID" value="RZC74939"/>
    <property type="gene ID" value="C5167_050418"/>
</dbReference>
<dbReference type="InterPro" id="IPR004242">
    <property type="entry name" value="Transposase_21"/>
</dbReference>
<evidence type="ECO:0000313" key="2">
    <source>
        <dbReference type="Proteomes" id="UP000316621"/>
    </source>
</evidence>
<protein>
    <submittedName>
        <fullName evidence="1">Uncharacterized protein</fullName>
    </submittedName>
</protein>
<accession>A0A4Y7KSK6</accession>
<name>A0A4Y7KSK6_PAPSO</name>
<evidence type="ECO:0000313" key="1">
    <source>
        <dbReference type="EMBL" id="RZC74939.1"/>
    </source>
</evidence>